<keyword evidence="1" id="KW-1133">Transmembrane helix</keyword>
<feature type="transmembrane region" description="Helical" evidence="1">
    <location>
        <begin position="73"/>
        <end position="98"/>
    </location>
</feature>
<organism evidence="2 3">
    <name type="scientific">Vibrio lentus</name>
    <dbReference type="NCBI Taxonomy" id="136468"/>
    <lineage>
        <taxon>Bacteria</taxon>
        <taxon>Pseudomonadati</taxon>
        <taxon>Pseudomonadota</taxon>
        <taxon>Gammaproteobacteria</taxon>
        <taxon>Vibrionales</taxon>
        <taxon>Vibrionaceae</taxon>
        <taxon>Vibrio</taxon>
    </lineage>
</organism>
<accession>A0AA45AB62</accession>
<proteinExistence type="predicted"/>
<evidence type="ECO:0000313" key="3">
    <source>
        <dbReference type="Proteomes" id="UP000239763"/>
    </source>
</evidence>
<feature type="transmembrane region" description="Helical" evidence="1">
    <location>
        <begin position="44"/>
        <end position="67"/>
    </location>
</feature>
<reference evidence="2 3" key="1">
    <citation type="journal article" date="2018" name="Nature">
        <title>A major lineage of non-tailed dsDNA viruses as unrecognized killers of marine bacteria.</title>
        <authorList>
            <person name="Kauffman K.M."/>
            <person name="Hussain F.A."/>
            <person name="Yang J."/>
            <person name="Arevalo P."/>
            <person name="Brown J.M."/>
            <person name="Chang W.K."/>
            <person name="VanInsberghe D."/>
            <person name="Elsherbini J."/>
            <person name="Sharma R.S."/>
            <person name="Cutler M.B."/>
            <person name="Kelly L."/>
            <person name="Polz M.F."/>
        </authorList>
    </citation>
    <scope>NUCLEOTIDE SEQUENCE [LARGE SCALE GENOMIC DNA]</scope>
    <source>
        <strain evidence="2 3">10N.286.55.E1</strain>
    </source>
</reference>
<sequence>MAYSPFYITPEELAVYQEAQEQEILAGDNVKTWRKYDIEEANRFSYIFDSLVPIAIMSVVLFLFWYTLGQDPLMGYVAVGVLIMGYGLSYLLLGLDYRYDYIFSSKGFVMKKRRNMPKWVNTATQAIGWIGAVVCVTMVAVVGPMALAGAGAFILLSFGMLKRQPDVPTELRVGEREDWLFADFNKKRKVIHFFFKQDRCEYIDMEHNTIVRSHSRSGCYIFFKTEADLESMVNQLATEYKLDCTEVADHKKLFEAKPETRLFSIPVCNREYQTDEVFDFRATKTPLPEREYLYNGKWRTESEIEQSKVEDANNLSDNI</sequence>
<gene>
    <name evidence="2" type="ORF">BCV38_01065</name>
</gene>
<dbReference type="AlphaFoldDB" id="A0AA45AB62"/>
<name>A0AA45AB62_9VIBR</name>
<dbReference type="EMBL" id="MCSB01000001">
    <property type="protein sequence ID" value="PME33375.1"/>
    <property type="molecule type" value="Genomic_DNA"/>
</dbReference>
<evidence type="ECO:0000313" key="2">
    <source>
        <dbReference type="EMBL" id="PME33375.1"/>
    </source>
</evidence>
<feature type="transmembrane region" description="Helical" evidence="1">
    <location>
        <begin position="119"/>
        <end position="139"/>
    </location>
</feature>
<keyword evidence="1" id="KW-0812">Transmembrane</keyword>
<comment type="caution">
    <text evidence="2">The sequence shown here is derived from an EMBL/GenBank/DDBJ whole genome shotgun (WGS) entry which is preliminary data.</text>
</comment>
<dbReference type="Proteomes" id="UP000239763">
    <property type="component" value="Unassembled WGS sequence"/>
</dbReference>
<protein>
    <submittedName>
        <fullName evidence="2">Uncharacterized protein</fullName>
    </submittedName>
</protein>
<evidence type="ECO:0000256" key="1">
    <source>
        <dbReference type="SAM" id="Phobius"/>
    </source>
</evidence>
<keyword evidence="1" id="KW-0472">Membrane</keyword>
<dbReference type="RefSeq" id="WP_102294697.1">
    <property type="nucleotide sequence ID" value="NZ_JAAHTI010000003.1"/>
</dbReference>
<keyword evidence="3" id="KW-1185">Reference proteome</keyword>
<dbReference type="SUPFAM" id="SSF82866">
    <property type="entry name" value="Multidrug efflux transporter AcrB transmembrane domain"/>
    <property type="match status" value="1"/>
</dbReference>